<dbReference type="RefSeq" id="WP_219506918.1">
    <property type="nucleotide sequence ID" value="NZ_JAHXDN010000007.1"/>
</dbReference>
<reference evidence="2" key="1">
    <citation type="submission" date="2021-07" db="EMBL/GenBank/DDBJ databases">
        <title>Roseobacter insulae sp. nov., isolated from a tidal flat.</title>
        <authorList>
            <person name="Park S."/>
            <person name="Yoon J.-H."/>
        </authorList>
    </citation>
    <scope>NUCLEOTIDE SEQUENCE</scope>
    <source>
        <strain evidence="2">YSTF-M11</strain>
    </source>
</reference>
<evidence type="ECO:0000313" key="3">
    <source>
        <dbReference type="Proteomes" id="UP001138661"/>
    </source>
</evidence>
<evidence type="ECO:0000256" key="1">
    <source>
        <dbReference type="SAM" id="SignalP"/>
    </source>
</evidence>
<feature type="chain" id="PRO_5040831747" description="UrcA family protein" evidence="1">
    <location>
        <begin position="25"/>
        <end position="106"/>
    </location>
</feature>
<keyword evidence="3" id="KW-1185">Reference proteome</keyword>
<dbReference type="EMBL" id="JAHXDN010000007">
    <property type="protein sequence ID" value="MBW4710406.1"/>
    <property type="molecule type" value="Genomic_DNA"/>
</dbReference>
<dbReference type="AlphaFoldDB" id="A0A9X1FZ85"/>
<sequence length="106" mass="11265">MTQISAPSLTLSAVLVLSASAGFAATKSGSITVYGQEYKTITREFQHRGETVLTGEVRVYNRSWGCDTTRPGDCEEVAKRVLNSSGARTVEGAAASAIREIIRTPG</sequence>
<keyword evidence="1" id="KW-0732">Signal</keyword>
<protein>
    <recommendedName>
        <fullName evidence="4">UrcA family protein</fullName>
    </recommendedName>
</protein>
<dbReference type="Proteomes" id="UP001138661">
    <property type="component" value="Unassembled WGS sequence"/>
</dbReference>
<organism evidence="2 3">
    <name type="scientific">Roseobacter insulae</name>
    <dbReference type="NCBI Taxonomy" id="2859783"/>
    <lineage>
        <taxon>Bacteria</taxon>
        <taxon>Pseudomonadati</taxon>
        <taxon>Pseudomonadota</taxon>
        <taxon>Alphaproteobacteria</taxon>
        <taxon>Rhodobacterales</taxon>
        <taxon>Roseobacteraceae</taxon>
        <taxon>Roseobacter</taxon>
    </lineage>
</organism>
<evidence type="ECO:0008006" key="4">
    <source>
        <dbReference type="Google" id="ProtNLM"/>
    </source>
</evidence>
<evidence type="ECO:0000313" key="2">
    <source>
        <dbReference type="EMBL" id="MBW4710406.1"/>
    </source>
</evidence>
<feature type="signal peptide" evidence="1">
    <location>
        <begin position="1"/>
        <end position="24"/>
    </location>
</feature>
<comment type="caution">
    <text evidence="2">The sequence shown here is derived from an EMBL/GenBank/DDBJ whole genome shotgun (WGS) entry which is preliminary data.</text>
</comment>
<name>A0A9X1FZ85_9RHOB</name>
<gene>
    <name evidence="2" type="ORF">KX928_21660</name>
</gene>
<accession>A0A9X1FZ85</accession>
<proteinExistence type="predicted"/>